<dbReference type="GO" id="GO:0006364">
    <property type="term" value="P:rRNA processing"/>
    <property type="evidence" value="ECO:0007669"/>
    <property type="project" value="InterPro"/>
</dbReference>
<dbReference type="EMBL" id="JAYWIO010000008">
    <property type="protein sequence ID" value="KAK7247636.1"/>
    <property type="molecule type" value="Genomic_DNA"/>
</dbReference>
<organism evidence="2 3">
    <name type="scientific">Crotalaria pallida</name>
    <name type="common">Smooth rattlebox</name>
    <name type="synonym">Crotalaria striata</name>
    <dbReference type="NCBI Taxonomy" id="3830"/>
    <lineage>
        <taxon>Eukaryota</taxon>
        <taxon>Viridiplantae</taxon>
        <taxon>Streptophyta</taxon>
        <taxon>Embryophyta</taxon>
        <taxon>Tracheophyta</taxon>
        <taxon>Spermatophyta</taxon>
        <taxon>Magnoliopsida</taxon>
        <taxon>eudicotyledons</taxon>
        <taxon>Gunneridae</taxon>
        <taxon>Pentapetalae</taxon>
        <taxon>rosids</taxon>
        <taxon>fabids</taxon>
        <taxon>Fabales</taxon>
        <taxon>Fabaceae</taxon>
        <taxon>Papilionoideae</taxon>
        <taxon>50 kb inversion clade</taxon>
        <taxon>genistoids sensu lato</taxon>
        <taxon>core genistoids</taxon>
        <taxon>Crotalarieae</taxon>
        <taxon>Crotalaria</taxon>
    </lineage>
</organism>
<comment type="caution">
    <text evidence="2">The sequence shown here is derived from an EMBL/GenBank/DDBJ whole genome shotgun (WGS) entry which is preliminary data.</text>
</comment>
<keyword evidence="3" id="KW-1185">Reference proteome</keyword>
<dbReference type="InterPro" id="IPR007319">
    <property type="entry name" value="WDR36/Utp21_C"/>
</dbReference>
<dbReference type="AlphaFoldDB" id="A0AAN9HSM9"/>
<dbReference type="PANTHER" id="PTHR22840:SF12">
    <property type="entry name" value="WD REPEAT-CONTAINING PROTEIN 36"/>
    <property type="match status" value="1"/>
</dbReference>
<dbReference type="Proteomes" id="UP001372338">
    <property type="component" value="Unassembled WGS sequence"/>
</dbReference>
<dbReference type="GO" id="GO:0032040">
    <property type="term" value="C:small-subunit processome"/>
    <property type="evidence" value="ECO:0007669"/>
    <property type="project" value="InterPro"/>
</dbReference>
<evidence type="ECO:0000313" key="2">
    <source>
        <dbReference type="EMBL" id="KAK7247636.1"/>
    </source>
</evidence>
<gene>
    <name evidence="2" type="ORF">RIF29_42523</name>
</gene>
<reference evidence="2 3" key="1">
    <citation type="submission" date="2024-01" db="EMBL/GenBank/DDBJ databases">
        <title>The genomes of 5 underutilized Papilionoideae crops provide insights into root nodulation and disease resistanc.</title>
        <authorList>
            <person name="Yuan L."/>
        </authorList>
    </citation>
    <scope>NUCLEOTIDE SEQUENCE [LARGE SCALE GENOMIC DNA]</scope>
    <source>
        <strain evidence="2">ZHUSHIDOU_FW_LH</strain>
        <tissue evidence="2">Leaf</tissue>
    </source>
</reference>
<dbReference type="GO" id="GO:0034388">
    <property type="term" value="C:Pwp2p-containing subcomplex of 90S preribosome"/>
    <property type="evidence" value="ECO:0007669"/>
    <property type="project" value="TreeGrafter"/>
</dbReference>
<protein>
    <recommendedName>
        <fullName evidence="1">WDR36/Utp21 C-terminal domain-containing protein</fullName>
    </recommendedName>
</protein>
<evidence type="ECO:0000313" key="3">
    <source>
        <dbReference type="Proteomes" id="UP001372338"/>
    </source>
</evidence>
<feature type="domain" description="WDR36/Utp21 C-terminal" evidence="1">
    <location>
        <begin position="8"/>
        <end position="65"/>
    </location>
</feature>
<evidence type="ECO:0000259" key="1">
    <source>
        <dbReference type="Pfam" id="PF04192"/>
    </source>
</evidence>
<accession>A0AAN9HSM9</accession>
<proteinExistence type="predicted"/>
<dbReference type="Pfam" id="PF04192">
    <property type="entry name" value="Utp21"/>
    <property type="match status" value="1"/>
</dbReference>
<dbReference type="PANTHER" id="PTHR22840">
    <property type="entry name" value="WD REPEAT-CONTAINING PROTEIN 36"/>
    <property type="match status" value="1"/>
</dbReference>
<sequence length="69" mass="8116">MSSPAEIIEFLQAVMRLFLKIHGETIWQQSHLQEKARKLLDIQCLVWKRVDKLFQSVRCVVSFLSNSQI</sequence>
<name>A0AAN9HSM9_CROPI</name>